<dbReference type="InterPro" id="IPR036388">
    <property type="entry name" value="WH-like_DNA-bd_sf"/>
</dbReference>
<dbReference type="SUPFAM" id="SSF52540">
    <property type="entry name" value="P-loop containing nucleoside triphosphate hydrolases"/>
    <property type="match status" value="1"/>
</dbReference>
<comment type="caution">
    <text evidence="10">The sequence shown here is derived from an EMBL/GenBank/DDBJ whole genome shotgun (WGS) entry which is preliminary data.</text>
</comment>
<dbReference type="STRING" id="429701.A0A2G9HS20"/>
<evidence type="ECO:0000259" key="7">
    <source>
        <dbReference type="Pfam" id="PF00931"/>
    </source>
</evidence>
<evidence type="ECO:0000259" key="8">
    <source>
        <dbReference type="Pfam" id="PF23559"/>
    </source>
</evidence>
<evidence type="ECO:0000313" key="10">
    <source>
        <dbReference type="EMBL" id="PIN20311.1"/>
    </source>
</evidence>
<accession>A0A2G9HS20</accession>
<dbReference type="InterPro" id="IPR027417">
    <property type="entry name" value="P-loop_NTPase"/>
</dbReference>
<proteinExistence type="inferred from homology"/>
<dbReference type="Pfam" id="PF00931">
    <property type="entry name" value="NB-ARC"/>
    <property type="match status" value="1"/>
</dbReference>
<keyword evidence="3" id="KW-0677">Repeat</keyword>
<comment type="similarity">
    <text evidence="1">Belongs to the disease resistance NB-LRR family.</text>
</comment>
<evidence type="ECO:0000256" key="6">
    <source>
        <dbReference type="ARBA" id="ARBA00022840"/>
    </source>
</evidence>
<dbReference type="Pfam" id="PF25019">
    <property type="entry name" value="LRR_R13L1-DRL21"/>
    <property type="match status" value="1"/>
</dbReference>
<feature type="domain" description="Disease resistance protein winged helix" evidence="8">
    <location>
        <begin position="171"/>
        <end position="238"/>
    </location>
</feature>
<dbReference type="PRINTS" id="PR00364">
    <property type="entry name" value="DISEASERSIST"/>
</dbReference>
<sequence length="1027" mass="117376">MLQVKLKEKVSKGKFFLVLDDVWIDNCEDWEILCLPFVSGCPGSKILITTRNESVASIVSFGRPFYLTELSSDDCLTLLAQHALGAKNFNGYANLKEIGEKIVRKCNNLPLAVKTLAGLLRSKLNSSEWEDVLYSNLWDIGDDQNKILPALRLSYHHLPPHIKRCFVYCSIFPRDYEFDKYELILLWMAEGFLNQLNGKNLEDLGSRYFDELVSRSFFQQSGTNESRFVMHALINDLACYVAGRICMRLEEDVNEDQRYKVFADTRYLSITQCRHDISQKFEKLHEVSGLRTFLPLPVDPSEESFISNRVLNDLFPKLKFLRALSLSGYASIIELPNSVGSLKHLRYLDLSKTWLKWLPESVCALCNLQTLSLRDCTYLTKLPKSIHNLINLRHLDISGTYALQDMPAGIGLLTSLRTLSRFLVSKNSGLVLPSLGKLLNVQGSLSIEELENVTNAQQAKEANLKHKMGLRELQLEWSSDFDDTRDAYLELCVLDQLEPPENLENLKIVSYGGLKFSSWIEDKPFPKLLRIHLSKCTNCTSLPQLGHLPLLKELYIEGMNQVKTVGYEFYGNSSSVLPFRSLETLEFRDMPEWHEWSCSTLNPKIGSQFPCLTKLSILSCPKLHSVPLTNLASLVHLVLQECKNCVLRSLPHLPSLTHLSLESISAMTSLSETFLQFPLSLQILNINCCNDLVTLWPIHDQVPNLVFLQEIVVKECPQLVSLREVSFLPMLKSLQMERLEALSYLPLHRLPCSLRKLEIMWCDKLATTSETMLGVCSASLEHIYIWNSVNIDTRKLLGSIHNFASLTELFISGCDILVTFPEGGLPAPTLRKISIWNCKNLISLPHQMETLTRLEYMSLWYCPNLRLFPQGPFPPNLTYLEVRHCETLKPLSEWGLHKLISLRWFVIVGGYPSLVSFSSDNEENSLLPSTLTTFWVAELPSLRTLFKGFRNLLSLQHLDIWRCPELEALPMEDRLDKLWSLHIHECPLLEKRCFKDKGSFSRMIVEIPDVMIDYCRVPGLKISSEEQ</sequence>
<dbReference type="SUPFAM" id="SSF52058">
    <property type="entry name" value="L domain-like"/>
    <property type="match status" value="2"/>
</dbReference>
<dbReference type="OrthoDB" id="889266at2759"/>
<dbReference type="GO" id="GO:0005524">
    <property type="term" value="F:ATP binding"/>
    <property type="evidence" value="ECO:0007669"/>
    <property type="project" value="UniProtKB-KW"/>
</dbReference>
<evidence type="ECO:0000256" key="5">
    <source>
        <dbReference type="ARBA" id="ARBA00022821"/>
    </source>
</evidence>
<feature type="domain" description="R13L1/DRL21-like LRR repeat region" evidence="9">
    <location>
        <begin position="434"/>
        <end position="559"/>
    </location>
</feature>
<dbReference type="Gene3D" id="1.10.10.10">
    <property type="entry name" value="Winged helix-like DNA-binding domain superfamily/Winged helix DNA-binding domain"/>
    <property type="match status" value="1"/>
</dbReference>
<dbReference type="EMBL" id="NKXS01001142">
    <property type="protein sequence ID" value="PIN20311.1"/>
    <property type="molecule type" value="Genomic_DNA"/>
</dbReference>
<evidence type="ECO:0000256" key="3">
    <source>
        <dbReference type="ARBA" id="ARBA00022737"/>
    </source>
</evidence>
<feature type="domain" description="NB-ARC" evidence="7">
    <location>
        <begin position="3"/>
        <end position="84"/>
    </location>
</feature>
<dbReference type="InterPro" id="IPR056789">
    <property type="entry name" value="LRR_R13L1-DRL21"/>
</dbReference>
<dbReference type="PANTHER" id="PTHR36766">
    <property type="entry name" value="PLANT BROAD-SPECTRUM MILDEW RESISTANCE PROTEIN RPW8"/>
    <property type="match status" value="1"/>
</dbReference>
<dbReference type="AlphaFoldDB" id="A0A2G9HS20"/>
<keyword evidence="4" id="KW-0547">Nucleotide-binding</keyword>
<dbReference type="FunFam" id="1.10.10.10:FF:000322">
    <property type="entry name" value="Probable disease resistance protein At1g63360"/>
    <property type="match status" value="1"/>
</dbReference>
<evidence type="ECO:0000259" key="9">
    <source>
        <dbReference type="Pfam" id="PF25019"/>
    </source>
</evidence>
<reference evidence="11" key="1">
    <citation type="journal article" date="2018" name="Gigascience">
        <title>Genome assembly of the Pink Ipe (Handroanthus impetiginosus, Bignoniaceae), a highly valued, ecologically keystone Neotropical timber forest tree.</title>
        <authorList>
            <person name="Silva-Junior O.B."/>
            <person name="Grattapaglia D."/>
            <person name="Novaes E."/>
            <person name="Collevatti R.G."/>
        </authorList>
    </citation>
    <scope>NUCLEOTIDE SEQUENCE [LARGE SCALE GENOMIC DNA]</scope>
    <source>
        <strain evidence="11">cv. UFG-1</strain>
    </source>
</reference>
<dbReference type="Pfam" id="PF23559">
    <property type="entry name" value="WHD_DRP"/>
    <property type="match status" value="1"/>
</dbReference>
<evidence type="ECO:0000256" key="4">
    <source>
        <dbReference type="ARBA" id="ARBA00022741"/>
    </source>
</evidence>
<dbReference type="GO" id="GO:0043531">
    <property type="term" value="F:ADP binding"/>
    <property type="evidence" value="ECO:0007669"/>
    <property type="project" value="InterPro"/>
</dbReference>
<dbReference type="Gene3D" id="3.40.50.300">
    <property type="entry name" value="P-loop containing nucleotide triphosphate hydrolases"/>
    <property type="match status" value="1"/>
</dbReference>
<dbReference type="InterPro" id="IPR058922">
    <property type="entry name" value="WHD_DRP"/>
</dbReference>
<dbReference type="InterPro" id="IPR002182">
    <property type="entry name" value="NB-ARC"/>
</dbReference>
<evidence type="ECO:0000256" key="2">
    <source>
        <dbReference type="ARBA" id="ARBA00022614"/>
    </source>
</evidence>
<organism evidence="10 11">
    <name type="scientific">Handroanthus impetiginosus</name>
    <dbReference type="NCBI Taxonomy" id="429701"/>
    <lineage>
        <taxon>Eukaryota</taxon>
        <taxon>Viridiplantae</taxon>
        <taxon>Streptophyta</taxon>
        <taxon>Embryophyta</taxon>
        <taxon>Tracheophyta</taxon>
        <taxon>Spermatophyta</taxon>
        <taxon>Magnoliopsida</taxon>
        <taxon>eudicotyledons</taxon>
        <taxon>Gunneridae</taxon>
        <taxon>Pentapetalae</taxon>
        <taxon>asterids</taxon>
        <taxon>lamiids</taxon>
        <taxon>Lamiales</taxon>
        <taxon>Bignoniaceae</taxon>
        <taxon>Crescentiina</taxon>
        <taxon>Tabebuia alliance</taxon>
        <taxon>Handroanthus</taxon>
    </lineage>
</organism>
<evidence type="ECO:0000256" key="1">
    <source>
        <dbReference type="ARBA" id="ARBA00008894"/>
    </source>
</evidence>
<dbReference type="PANTHER" id="PTHR36766:SF51">
    <property type="entry name" value="DISEASE RESISTANCE RPP13-LIKE PROTEIN 1"/>
    <property type="match status" value="1"/>
</dbReference>
<dbReference type="Proteomes" id="UP000231279">
    <property type="component" value="Unassembled WGS sequence"/>
</dbReference>
<dbReference type="GO" id="GO:0006952">
    <property type="term" value="P:defense response"/>
    <property type="evidence" value="ECO:0007669"/>
    <property type="project" value="UniProtKB-KW"/>
</dbReference>
<keyword evidence="11" id="KW-1185">Reference proteome</keyword>
<keyword evidence="6" id="KW-0067">ATP-binding</keyword>
<gene>
    <name evidence="10" type="ORF">CDL12_06991</name>
</gene>
<keyword evidence="2" id="KW-0433">Leucine-rich repeat</keyword>
<name>A0A2G9HS20_9LAMI</name>
<keyword evidence="5" id="KW-0611">Plant defense</keyword>
<dbReference type="InterPro" id="IPR032675">
    <property type="entry name" value="LRR_dom_sf"/>
</dbReference>
<dbReference type="Gene3D" id="3.80.10.10">
    <property type="entry name" value="Ribonuclease Inhibitor"/>
    <property type="match status" value="5"/>
</dbReference>
<protein>
    <submittedName>
        <fullName evidence="10">Uncharacterized protein</fullName>
    </submittedName>
</protein>
<evidence type="ECO:0000313" key="11">
    <source>
        <dbReference type="Proteomes" id="UP000231279"/>
    </source>
</evidence>